<protein>
    <submittedName>
        <fullName evidence="3">Uncharacterized protein</fullName>
    </submittedName>
</protein>
<proteinExistence type="predicted"/>
<feature type="coiled-coil region" evidence="1">
    <location>
        <begin position="209"/>
        <end position="254"/>
    </location>
</feature>
<comment type="caution">
    <text evidence="3">The sequence shown here is derived from an EMBL/GenBank/DDBJ whole genome shotgun (WGS) entry which is preliminary data.</text>
</comment>
<accession>A0A7J6FU90</accession>
<gene>
    <name evidence="3" type="ORF">G4B88_020559</name>
</gene>
<organism evidence="3 4">
    <name type="scientific">Cannabis sativa</name>
    <name type="common">Hemp</name>
    <name type="synonym">Marijuana</name>
    <dbReference type="NCBI Taxonomy" id="3483"/>
    <lineage>
        <taxon>Eukaryota</taxon>
        <taxon>Viridiplantae</taxon>
        <taxon>Streptophyta</taxon>
        <taxon>Embryophyta</taxon>
        <taxon>Tracheophyta</taxon>
        <taxon>Spermatophyta</taxon>
        <taxon>Magnoliopsida</taxon>
        <taxon>eudicotyledons</taxon>
        <taxon>Gunneridae</taxon>
        <taxon>Pentapetalae</taxon>
        <taxon>rosids</taxon>
        <taxon>fabids</taxon>
        <taxon>Rosales</taxon>
        <taxon>Cannabaceae</taxon>
        <taxon>Cannabis</taxon>
    </lineage>
</organism>
<evidence type="ECO:0000256" key="2">
    <source>
        <dbReference type="SAM" id="MobiDB-lite"/>
    </source>
</evidence>
<feature type="region of interest" description="Disordered" evidence="2">
    <location>
        <begin position="323"/>
        <end position="351"/>
    </location>
</feature>
<feature type="region of interest" description="Disordered" evidence="2">
    <location>
        <begin position="162"/>
        <end position="194"/>
    </location>
</feature>
<reference evidence="3 4" key="1">
    <citation type="journal article" date="2020" name="bioRxiv">
        <title>Sequence and annotation of 42 cannabis genomes reveals extensive copy number variation in cannabinoid synthesis and pathogen resistance genes.</title>
        <authorList>
            <person name="Mckernan K.J."/>
            <person name="Helbert Y."/>
            <person name="Kane L.T."/>
            <person name="Ebling H."/>
            <person name="Zhang L."/>
            <person name="Liu B."/>
            <person name="Eaton Z."/>
            <person name="Mclaughlin S."/>
            <person name="Kingan S."/>
            <person name="Baybayan P."/>
            <person name="Concepcion G."/>
            <person name="Jordan M."/>
            <person name="Riva A."/>
            <person name="Barbazuk W."/>
            <person name="Harkins T."/>
        </authorList>
    </citation>
    <scope>NUCLEOTIDE SEQUENCE [LARGE SCALE GENOMIC DNA]</scope>
    <source>
        <strain evidence="4">cv. Jamaican Lion 4</strain>
        <tissue evidence="3">Leaf</tissue>
    </source>
</reference>
<evidence type="ECO:0000313" key="4">
    <source>
        <dbReference type="Proteomes" id="UP000583929"/>
    </source>
</evidence>
<dbReference type="AlphaFoldDB" id="A0A7J6FU90"/>
<evidence type="ECO:0000313" key="3">
    <source>
        <dbReference type="EMBL" id="KAF4374167.1"/>
    </source>
</evidence>
<keyword evidence="1" id="KW-0175">Coiled coil</keyword>
<dbReference type="PANTHER" id="PTHR34210:SF1">
    <property type="entry name" value="OS03G0274700 PROTEIN"/>
    <property type="match status" value="1"/>
</dbReference>
<dbReference type="PANTHER" id="PTHR34210">
    <property type="entry name" value="OS01G0252900 PROTEIN"/>
    <property type="match status" value="1"/>
</dbReference>
<sequence>MSVYLSSCLVEFMMRRQGQYADSGVNSYVAPQMHHASGQMIDNNSAQFEGRLEAFTPERDNPYLAPKTEGQWRWERDGSRMSNSLNSQMFSEGRLEAHASEAMRTEKSVARNPIHLQPKHMLAFVANSTNTDPWIVDSGAFNQRLGQGGDSARPYFQGQRNDMKMASEKQSNSDTRSQPHNEDMEVGYEDPPSSQTFQGLEQIFLDDIMKLAKEQNDAEDAENNRHREKINAINGQYEEQLAALRARHANRRDEFLRRESCIRQQQYQQGVVDCYPNSSIGPNDPRAYNEFPASAAAAAAADGHRGFDNNERYDSYRERARFLGGSGRDHGFESRGPYPGGRVYDTGSHYY</sequence>
<feature type="compositionally biased region" description="Basic and acidic residues" evidence="2">
    <location>
        <begin position="323"/>
        <end position="333"/>
    </location>
</feature>
<keyword evidence="4" id="KW-1185">Reference proteome</keyword>
<dbReference type="Proteomes" id="UP000583929">
    <property type="component" value="Unassembled WGS sequence"/>
</dbReference>
<name>A0A7J6FU90_CANSA</name>
<evidence type="ECO:0000256" key="1">
    <source>
        <dbReference type="SAM" id="Coils"/>
    </source>
</evidence>
<dbReference type="EMBL" id="JAATIQ010000172">
    <property type="protein sequence ID" value="KAF4374167.1"/>
    <property type="molecule type" value="Genomic_DNA"/>
</dbReference>